<dbReference type="InterPro" id="IPR015421">
    <property type="entry name" value="PyrdxlP-dep_Trfase_major"/>
</dbReference>
<dbReference type="InterPro" id="IPR036388">
    <property type="entry name" value="WH-like_DNA-bd_sf"/>
</dbReference>
<keyword evidence="4" id="KW-0238">DNA-binding</keyword>
<dbReference type="GO" id="GO:0030170">
    <property type="term" value="F:pyridoxal phosphate binding"/>
    <property type="evidence" value="ECO:0007669"/>
    <property type="project" value="InterPro"/>
</dbReference>
<evidence type="ECO:0000256" key="2">
    <source>
        <dbReference type="ARBA" id="ARBA00022898"/>
    </source>
</evidence>
<dbReference type="GO" id="GO:0003700">
    <property type="term" value="F:DNA-binding transcription factor activity"/>
    <property type="evidence" value="ECO:0007669"/>
    <property type="project" value="InterPro"/>
</dbReference>
<keyword evidence="9" id="KW-1185">Reference proteome</keyword>
<feature type="region of interest" description="Disordered" evidence="6">
    <location>
        <begin position="81"/>
        <end position="100"/>
    </location>
</feature>
<dbReference type="GO" id="GO:0008483">
    <property type="term" value="F:transaminase activity"/>
    <property type="evidence" value="ECO:0007669"/>
    <property type="project" value="UniProtKB-KW"/>
</dbReference>
<dbReference type="RefSeq" id="WP_142836258.1">
    <property type="nucleotide sequence ID" value="NZ_VFSV01000075.1"/>
</dbReference>
<dbReference type="CDD" id="cd07377">
    <property type="entry name" value="WHTH_GntR"/>
    <property type="match status" value="1"/>
</dbReference>
<dbReference type="Gene3D" id="3.40.640.10">
    <property type="entry name" value="Type I PLP-dependent aspartate aminotransferase-like (Major domain)"/>
    <property type="match status" value="1"/>
</dbReference>
<dbReference type="SUPFAM" id="SSF46785">
    <property type="entry name" value="Winged helix' DNA-binding domain"/>
    <property type="match status" value="1"/>
</dbReference>
<proteinExistence type="inferred from homology"/>
<dbReference type="Pfam" id="PF00155">
    <property type="entry name" value="Aminotran_1_2"/>
    <property type="match status" value="1"/>
</dbReference>
<feature type="compositionally biased region" description="Low complexity" evidence="6">
    <location>
        <begin position="81"/>
        <end position="93"/>
    </location>
</feature>
<evidence type="ECO:0000313" key="8">
    <source>
        <dbReference type="EMBL" id="TRD14413.1"/>
    </source>
</evidence>
<dbReference type="SMART" id="SM00345">
    <property type="entry name" value="HTH_GNTR"/>
    <property type="match status" value="1"/>
</dbReference>
<dbReference type="InterPro" id="IPR000524">
    <property type="entry name" value="Tscrpt_reg_HTH_GntR"/>
</dbReference>
<evidence type="ECO:0000259" key="7">
    <source>
        <dbReference type="PROSITE" id="PS50949"/>
    </source>
</evidence>
<dbReference type="PANTHER" id="PTHR46577:SF1">
    <property type="entry name" value="HTH-TYPE TRANSCRIPTIONAL REGULATORY PROTEIN GABR"/>
    <property type="match status" value="1"/>
</dbReference>
<protein>
    <submittedName>
        <fullName evidence="8">PLP-dependent aminotransferase family protein</fullName>
    </submittedName>
</protein>
<evidence type="ECO:0000256" key="6">
    <source>
        <dbReference type="SAM" id="MobiDB-lite"/>
    </source>
</evidence>
<dbReference type="InterPro" id="IPR015424">
    <property type="entry name" value="PyrdxlP-dep_Trfase"/>
</dbReference>
<keyword evidence="5" id="KW-0804">Transcription</keyword>
<feature type="domain" description="HTH gntR-type" evidence="7">
    <location>
        <begin position="15"/>
        <end position="83"/>
    </location>
</feature>
<dbReference type="PANTHER" id="PTHR46577">
    <property type="entry name" value="HTH-TYPE TRANSCRIPTIONAL REGULATORY PROTEIN GABR"/>
    <property type="match status" value="1"/>
</dbReference>
<dbReference type="AlphaFoldDB" id="A0A547PJV6"/>
<dbReference type="EMBL" id="VFSV01000075">
    <property type="protein sequence ID" value="TRD14413.1"/>
    <property type="molecule type" value="Genomic_DNA"/>
</dbReference>
<dbReference type="Gene3D" id="1.10.10.10">
    <property type="entry name" value="Winged helix-like DNA-binding domain superfamily/Winged helix DNA-binding domain"/>
    <property type="match status" value="1"/>
</dbReference>
<keyword evidence="3" id="KW-0805">Transcription regulation</keyword>
<keyword evidence="2" id="KW-0663">Pyridoxal phosphate</keyword>
<evidence type="ECO:0000256" key="3">
    <source>
        <dbReference type="ARBA" id="ARBA00023015"/>
    </source>
</evidence>
<organism evidence="8 9">
    <name type="scientific">Palleronia caenipelagi</name>
    <dbReference type="NCBI Taxonomy" id="2489174"/>
    <lineage>
        <taxon>Bacteria</taxon>
        <taxon>Pseudomonadati</taxon>
        <taxon>Pseudomonadota</taxon>
        <taxon>Alphaproteobacteria</taxon>
        <taxon>Rhodobacterales</taxon>
        <taxon>Roseobacteraceae</taxon>
        <taxon>Palleronia</taxon>
    </lineage>
</organism>
<dbReference type="Pfam" id="PF00392">
    <property type="entry name" value="GntR"/>
    <property type="match status" value="1"/>
</dbReference>
<dbReference type="SUPFAM" id="SSF53383">
    <property type="entry name" value="PLP-dependent transferases"/>
    <property type="match status" value="1"/>
</dbReference>
<dbReference type="InterPro" id="IPR036390">
    <property type="entry name" value="WH_DNA-bd_sf"/>
</dbReference>
<dbReference type="GO" id="GO:0003677">
    <property type="term" value="F:DNA binding"/>
    <property type="evidence" value="ECO:0007669"/>
    <property type="project" value="UniProtKB-KW"/>
</dbReference>
<dbReference type="OrthoDB" id="9808770at2"/>
<dbReference type="PROSITE" id="PS50949">
    <property type="entry name" value="HTH_GNTR"/>
    <property type="match status" value="1"/>
</dbReference>
<sequence length="489" mass="54163">MVIPVETFTLSETGGTIQTRIKRQIVDGILTGRFLKGEKMPSSRQLAGHLGVSRMTVTLAYTDLVADDYLVARGRSGYFVSPTAPAGAPASPSVQRQSDRPRFDWTRALGNRPEPPPTVARPANWRQFPYPFIYGQTDPTLFDSQNWRLCALQALRHKDHDALTADQYGQDDPVLVDVIRRLILPRRGIRAEPDEILITMGAQNALWIAAQLLLTQRRWAGIESPGYPGIRDVLARTRCNTQPIDVGPEGLDPDMLPQTLDVLFTTVSHQCPTNATMPMARRRALLDRAEAQGFVIVEDDYEFELTFERSPTPSLKSMDGSGAVIHIGSFSKSLFPGLRLGYLVADAPFVTEARRLRSTVLRHPPGLVQRTAANFLALGHYDAQIQRLRQAYHGRRALMTSAITEAGLIHAGSVSGGGSCFWMRAPETVDTEVLAERLHARGVVIEPGAAFFYDADPPRHFYRIAYSSIAPARITKGIKMIAKEIDALR</sequence>
<dbReference type="CDD" id="cd00609">
    <property type="entry name" value="AAT_like"/>
    <property type="match status" value="1"/>
</dbReference>
<gene>
    <name evidence="8" type="ORF">FEV53_18980</name>
</gene>
<dbReference type="Proteomes" id="UP000318590">
    <property type="component" value="Unassembled WGS sequence"/>
</dbReference>
<keyword evidence="8" id="KW-0808">Transferase</keyword>
<reference evidence="8 9" key="1">
    <citation type="submission" date="2019-06" db="EMBL/GenBank/DDBJ databases">
        <title>Paenimaribius caenipelagi gen. nov., sp. nov., isolated from a tidal flat.</title>
        <authorList>
            <person name="Yoon J.-H."/>
        </authorList>
    </citation>
    <scope>NUCLEOTIDE SEQUENCE [LARGE SCALE GENOMIC DNA]</scope>
    <source>
        <strain evidence="8 9">JBTF-M29</strain>
    </source>
</reference>
<dbReference type="InterPro" id="IPR051446">
    <property type="entry name" value="HTH_trans_reg/aminotransferase"/>
</dbReference>
<name>A0A547PJV6_9RHOB</name>
<evidence type="ECO:0000256" key="1">
    <source>
        <dbReference type="ARBA" id="ARBA00005384"/>
    </source>
</evidence>
<accession>A0A547PJV6</accession>
<keyword evidence="8" id="KW-0032">Aminotransferase</keyword>
<comment type="caution">
    <text evidence="8">The sequence shown here is derived from an EMBL/GenBank/DDBJ whole genome shotgun (WGS) entry which is preliminary data.</text>
</comment>
<evidence type="ECO:0000256" key="4">
    <source>
        <dbReference type="ARBA" id="ARBA00023125"/>
    </source>
</evidence>
<comment type="similarity">
    <text evidence="1">In the C-terminal section; belongs to the class-I pyridoxal-phosphate-dependent aminotransferase family.</text>
</comment>
<evidence type="ECO:0000313" key="9">
    <source>
        <dbReference type="Proteomes" id="UP000318590"/>
    </source>
</evidence>
<evidence type="ECO:0000256" key="5">
    <source>
        <dbReference type="ARBA" id="ARBA00023163"/>
    </source>
</evidence>
<dbReference type="InterPro" id="IPR004839">
    <property type="entry name" value="Aminotransferase_I/II_large"/>
</dbReference>